<name>A0ABT7QQB6_9BACT</name>
<evidence type="ECO:0000313" key="3">
    <source>
        <dbReference type="Proteomes" id="UP001169066"/>
    </source>
</evidence>
<dbReference type="InterPro" id="IPR053521">
    <property type="entry name" value="McjB-like"/>
</dbReference>
<dbReference type="InterPro" id="IPR032708">
    <property type="entry name" value="McjB_C"/>
</dbReference>
<keyword evidence="3" id="KW-1185">Reference proteome</keyword>
<organism evidence="2 3">
    <name type="scientific">Sulfurovum xiamenensis</name>
    <dbReference type="NCBI Taxonomy" id="3019066"/>
    <lineage>
        <taxon>Bacteria</taxon>
        <taxon>Pseudomonadati</taxon>
        <taxon>Campylobacterota</taxon>
        <taxon>Epsilonproteobacteria</taxon>
        <taxon>Campylobacterales</taxon>
        <taxon>Sulfurovaceae</taxon>
        <taxon>Sulfurovum</taxon>
    </lineage>
</organism>
<evidence type="ECO:0000313" key="2">
    <source>
        <dbReference type="EMBL" id="MDM5263039.1"/>
    </source>
</evidence>
<dbReference type="Pfam" id="PF13471">
    <property type="entry name" value="Transglut_core3"/>
    <property type="match status" value="1"/>
</dbReference>
<protein>
    <submittedName>
        <fullName evidence="2">Lasso peptide biosynthesis B2 protein</fullName>
    </submittedName>
</protein>
<dbReference type="Proteomes" id="UP001169066">
    <property type="component" value="Unassembled WGS sequence"/>
</dbReference>
<dbReference type="RefSeq" id="WP_289401168.1">
    <property type="nucleotide sequence ID" value="NZ_JAQIBC010000001.1"/>
</dbReference>
<accession>A0ABT7QQB6</accession>
<dbReference type="EMBL" id="JAQIBC010000001">
    <property type="protein sequence ID" value="MDM5263039.1"/>
    <property type="molecule type" value="Genomic_DNA"/>
</dbReference>
<proteinExistence type="predicted"/>
<evidence type="ECO:0000259" key="1">
    <source>
        <dbReference type="Pfam" id="PF13471"/>
    </source>
</evidence>
<feature type="domain" description="Microcin J25-processing protein McjB C-terminal" evidence="1">
    <location>
        <begin position="35"/>
        <end position="146"/>
    </location>
</feature>
<reference evidence="2" key="1">
    <citation type="submission" date="2023-01" db="EMBL/GenBank/DDBJ databases">
        <title>Sulfurovum sp. XTW-4 genome assembly.</title>
        <authorList>
            <person name="Wang J."/>
        </authorList>
    </citation>
    <scope>NUCLEOTIDE SEQUENCE</scope>
    <source>
        <strain evidence="2">XTW-4</strain>
    </source>
</reference>
<sequence length="152" mass="17101">MLRKIQQFVNLTNKEKKLFLEAYMMLGIMRAAILSVSFKRLTHSLEHQKSKGEMTPLTDDEMQTATLVGQTVTRAAAHTPWESACLVQSLTAQKMLQKRGIPGVFHLGVAKDKNVEEKMKAHAWSQCGDVILTGAKGYEEFTVISTFEWGKE</sequence>
<dbReference type="NCBIfam" id="NF033537">
    <property type="entry name" value="lasso_biosyn_B2"/>
    <property type="match status" value="1"/>
</dbReference>
<comment type="caution">
    <text evidence="2">The sequence shown here is derived from an EMBL/GenBank/DDBJ whole genome shotgun (WGS) entry which is preliminary data.</text>
</comment>
<gene>
    <name evidence="2" type="ORF">PF327_02400</name>
</gene>